<gene>
    <name evidence="6" type="ORF">A4A49_63193</name>
</gene>
<name>A0A1J6JKD8_NICAT</name>
<keyword evidence="4" id="KW-0804">Transcription</keyword>
<evidence type="ECO:0000313" key="6">
    <source>
        <dbReference type="EMBL" id="OIT07401.1"/>
    </source>
</evidence>
<dbReference type="GO" id="GO:0005634">
    <property type="term" value="C:nucleus"/>
    <property type="evidence" value="ECO:0007669"/>
    <property type="project" value="UniProtKB-SubCell"/>
</dbReference>
<organism evidence="6 7">
    <name type="scientific">Nicotiana attenuata</name>
    <name type="common">Coyote tobacco</name>
    <dbReference type="NCBI Taxonomy" id="49451"/>
    <lineage>
        <taxon>Eukaryota</taxon>
        <taxon>Viridiplantae</taxon>
        <taxon>Streptophyta</taxon>
        <taxon>Embryophyta</taxon>
        <taxon>Tracheophyta</taxon>
        <taxon>Spermatophyta</taxon>
        <taxon>Magnoliopsida</taxon>
        <taxon>eudicotyledons</taxon>
        <taxon>Gunneridae</taxon>
        <taxon>Pentapetalae</taxon>
        <taxon>asterids</taxon>
        <taxon>lamiids</taxon>
        <taxon>Solanales</taxon>
        <taxon>Solanaceae</taxon>
        <taxon>Nicotianoideae</taxon>
        <taxon>Nicotianeae</taxon>
        <taxon>Nicotiana</taxon>
    </lineage>
</organism>
<keyword evidence="7" id="KW-1185">Reference proteome</keyword>
<reference evidence="6" key="1">
    <citation type="submission" date="2016-11" db="EMBL/GenBank/DDBJ databases">
        <title>The genome of Nicotiana attenuata.</title>
        <authorList>
            <person name="Xu S."/>
            <person name="Brockmoeller T."/>
            <person name="Gaquerel E."/>
            <person name="Navarro A."/>
            <person name="Kuhl H."/>
            <person name="Gase K."/>
            <person name="Ling Z."/>
            <person name="Zhou W."/>
            <person name="Kreitzer C."/>
            <person name="Stanke M."/>
            <person name="Tang H."/>
            <person name="Lyons E."/>
            <person name="Pandey P."/>
            <person name="Pandey S.P."/>
            <person name="Timmermann B."/>
            <person name="Baldwin I.T."/>
        </authorList>
    </citation>
    <scope>NUCLEOTIDE SEQUENCE [LARGE SCALE GENOMIC DNA]</scope>
    <source>
        <strain evidence="6">UT</strain>
    </source>
</reference>
<dbReference type="GO" id="GO:0003677">
    <property type="term" value="F:DNA binding"/>
    <property type="evidence" value="ECO:0007669"/>
    <property type="project" value="UniProtKB-KW"/>
</dbReference>
<evidence type="ECO:0008006" key="8">
    <source>
        <dbReference type="Google" id="ProtNLM"/>
    </source>
</evidence>
<evidence type="ECO:0000256" key="2">
    <source>
        <dbReference type="ARBA" id="ARBA00023015"/>
    </source>
</evidence>
<comment type="caution">
    <text evidence="6">The sequence shown here is derived from an EMBL/GenBank/DDBJ whole genome shotgun (WGS) entry which is preliminary data.</text>
</comment>
<evidence type="ECO:0000256" key="4">
    <source>
        <dbReference type="ARBA" id="ARBA00023163"/>
    </source>
</evidence>
<evidence type="ECO:0000256" key="1">
    <source>
        <dbReference type="ARBA" id="ARBA00004123"/>
    </source>
</evidence>
<evidence type="ECO:0000313" key="7">
    <source>
        <dbReference type="Proteomes" id="UP000187609"/>
    </source>
</evidence>
<keyword evidence="5" id="KW-0539">Nucleus</keyword>
<comment type="subcellular location">
    <subcellularLocation>
        <location evidence="1">Nucleus</location>
    </subcellularLocation>
</comment>
<dbReference type="EMBL" id="MJEQ01037183">
    <property type="protein sequence ID" value="OIT07401.1"/>
    <property type="molecule type" value="Genomic_DNA"/>
</dbReference>
<accession>A0A1J6JKD8</accession>
<feature type="non-terminal residue" evidence="6">
    <location>
        <position position="1"/>
    </location>
</feature>
<dbReference type="Gene3D" id="2.40.330.10">
    <property type="entry name" value="DNA-binding pseudobarrel domain"/>
    <property type="match status" value="1"/>
</dbReference>
<evidence type="ECO:0000256" key="3">
    <source>
        <dbReference type="ARBA" id="ARBA00023125"/>
    </source>
</evidence>
<dbReference type="InterPro" id="IPR015300">
    <property type="entry name" value="DNA-bd_pseudobarrel_sf"/>
</dbReference>
<protein>
    <recommendedName>
        <fullName evidence="8">TF-B3 domain-containing protein</fullName>
    </recommendedName>
</protein>
<proteinExistence type="predicted"/>
<feature type="non-terminal residue" evidence="6">
    <location>
        <position position="109"/>
    </location>
</feature>
<dbReference type="SUPFAM" id="SSF101936">
    <property type="entry name" value="DNA-binding pseudobarrel domain"/>
    <property type="match status" value="1"/>
</dbReference>
<sequence length="109" mass="12929">LKDSYIKQDYLIQTNNFFFCLQHIPKRLYELILEAHSTAILQYGGKELFMGLNIGERRWLKDGWNFFLMKNDIKRGCFIKFELVEIAQLFVVFKVQVKGQGNHEDPVEI</sequence>
<keyword evidence="3" id="KW-0238">DNA-binding</keyword>
<dbReference type="AlphaFoldDB" id="A0A1J6JKD8"/>
<dbReference type="Proteomes" id="UP000187609">
    <property type="component" value="Unassembled WGS sequence"/>
</dbReference>
<evidence type="ECO:0000256" key="5">
    <source>
        <dbReference type="ARBA" id="ARBA00023242"/>
    </source>
</evidence>
<dbReference type="SMR" id="A0A1J6JKD8"/>
<keyword evidence="2" id="KW-0805">Transcription regulation</keyword>